<dbReference type="EC" id="2.7.1.26" evidence="14"/>
<keyword evidence="6 14" id="KW-0548">Nucleotidyltransferase</keyword>
<evidence type="ECO:0000256" key="13">
    <source>
        <dbReference type="ARBA" id="ARBA00049494"/>
    </source>
</evidence>
<dbReference type="EMBL" id="MFIX01000192">
    <property type="protein sequence ID" value="OGG02191.1"/>
    <property type="molecule type" value="Genomic_DNA"/>
</dbReference>
<keyword evidence="8 14" id="KW-0418">Kinase</keyword>
<organism evidence="16 17">
    <name type="scientific">Candidatus Glassbacteria bacterium RIFCSPLOWO2_12_FULL_58_11</name>
    <dbReference type="NCBI Taxonomy" id="1817867"/>
    <lineage>
        <taxon>Bacteria</taxon>
        <taxon>Candidatus Glassiibacteriota</taxon>
    </lineage>
</organism>
<dbReference type="Gene3D" id="3.40.50.620">
    <property type="entry name" value="HUPs"/>
    <property type="match status" value="1"/>
</dbReference>
<dbReference type="Gene3D" id="2.40.30.30">
    <property type="entry name" value="Riboflavin kinase-like"/>
    <property type="match status" value="1"/>
</dbReference>
<dbReference type="SUPFAM" id="SSF82114">
    <property type="entry name" value="Riboflavin kinase-like"/>
    <property type="match status" value="1"/>
</dbReference>
<dbReference type="SUPFAM" id="SSF52374">
    <property type="entry name" value="Nucleotidylyl transferase"/>
    <property type="match status" value="1"/>
</dbReference>
<dbReference type="Pfam" id="PF01687">
    <property type="entry name" value="Flavokinase"/>
    <property type="match status" value="1"/>
</dbReference>
<dbReference type="FunFam" id="3.40.50.620:FF:000021">
    <property type="entry name" value="Riboflavin biosynthesis protein"/>
    <property type="match status" value="1"/>
</dbReference>
<keyword evidence="9 14" id="KW-0274">FAD</keyword>
<comment type="pathway">
    <text evidence="2 14">Cofactor biosynthesis; FMN biosynthesis; FMN from riboflavin (ATP route): step 1/1.</text>
</comment>
<evidence type="ECO:0000256" key="10">
    <source>
        <dbReference type="ARBA" id="ARBA00022840"/>
    </source>
</evidence>
<dbReference type="InterPro" id="IPR023465">
    <property type="entry name" value="Riboflavin_kinase_dom_sf"/>
</dbReference>
<dbReference type="Proteomes" id="UP000179129">
    <property type="component" value="Unassembled WGS sequence"/>
</dbReference>
<evidence type="ECO:0000256" key="11">
    <source>
        <dbReference type="ARBA" id="ARBA00023268"/>
    </source>
</evidence>
<evidence type="ECO:0000256" key="4">
    <source>
        <dbReference type="ARBA" id="ARBA00022643"/>
    </source>
</evidence>
<dbReference type="SMART" id="SM00904">
    <property type="entry name" value="Flavokinase"/>
    <property type="match status" value="1"/>
</dbReference>
<dbReference type="GO" id="GO:0009231">
    <property type="term" value="P:riboflavin biosynthetic process"/>
    <property type="evidence" value="ECO:0007669"/>
    <property type="project" value="InterPro"/>
</dbReference>
<dbReference type="InterPro" id="IPR015864">
    <property type="entry name" value="FAD_synthase"/>
</dbReference>
<dbReference type="GO" id="GO:0006747">
    <property type="term" value="P:FAD biosynthetic process"/>
    <property type="evidence" value="ECO:0007669"/>
    <property type="project" value="UniProtKB-UniRule"/>
</dbReference>
<dbReference type="GO" id="GO:0005524">
    <property type="term" value="F:ATP binding"/>
    <property type="evidence" value="ECO:0007669"/>
    <property type="project" value="UniProtKB-UniRule"/>
</dbReference>
<keyword evidence="5 14" id="KW-0808">Transferase</keyword>
<evidence type="ECO:0000256" key="7">
    <source>
        <dbReference type="ARBA" id="ARBA00022741"/>
    </source>
</evidence>
<dbReference type="UniPathway" id="UPA00277">
    <property type="reaction ID" value="UER00407"/>
</dbReference>
<feature type="domain" description="Riboflavin kinase" evidence="15">
    <location>
        <begin position="184"/>
        <end position="309"/>
    </location>
</feature>
<dbReference type="UniPathway" id="UPA00276">
    <property type="reaction ID" value="UER00406"/>
</dbReference>
<dbReference type="InterPro" id="IPR023468">
    <property type="entry name" value="Riboflavin_kinase"/>
</dbReference>
<dbReference type="InterPro" id="IPR015865">
    <property type="entry name" value="Riboflavin_kinase_bac/euk"/>
</dbReference>
<evidence type="ECO:0000256" key="2">
    <source>
        <dbReference type="ARBA" id="ARBA00005201"/>
    </source>
</evidence>
<dbReference type="PANTHER" id="PTHR22749">
    <property type="entry name" value="RIBOFLAVIN KINASE/FMN ADENYLYLTRANSFERASE"/>
    <property type="match status" value="1"/>
</dbReference>
<evidence type="ECO:0000256" key="8">
    <source>
        <dbReference type="ARBA" id="ARBA00022777"/>
    </source>
</evidence>
<evidence type="ECO:0000256" key="9">
    <source>
        <dbReference type="ARBA" id="ARBA00022827"/>
    </source>
</evidence>
<evidence type="ECO:0000313" key="17">
    <source>
        <dbReference type="Proteomes" id="UP000179129"/>
    </source>
</evidence>
<sequence length="322" mass="34988">MAENKSTAPPSLPPGVGTAVTVGTFDGLHKGHLGILDKLLNEASAQKLSSLVVTFDPHPRQVLQPEFKMKVLLGTQAKVRLLAELGVDYVAVLKFDRTLSQVAPEKFVEDYLVSRYGMKSLVVGYDHAFGKDRAGSEKVLGELATVYGYSLIKVPPVLMDGKPISSSWVRSALDAGDMQLTSRLLGRFFTISGKVVEGAGRGKGLGHPTANIEPEDVGAQAIPEGIYAAVVALDGKLLRGALHYGPRPTFNEKAPTLELNLFDFSGDLYGRRIEVSVIERIRPILRFKSAGDLTRQMDRDDQEVKKVFEKISMPASTLSRAL</sequence>
<keyword evidence="7 14" id="KW-0547">Nucleotide-binding</keyword>
<dbReference type="GO" id="GO:0008531">
    <property type="term" value="F:riboflavin kinase activity"/>
    <property type="evidence" value="ECO:0007669"/>
    <property type="project" value="UniProtKB-UniRule"/>
</dbReference>
<keyword evidence="3 14" id="KW-0285">Flavoprotein</keyword>
<dbReference type="InterPro" id="IPR014729">
    <property type="entry name" value="Rossmann-like_a/b/a_fold"/>
</dbReference>
<keyword evidence="10 14" id="KW-0067">ATP-binding</keyword>
<dbReference type="GO" id="GO:0009398">
    <property type="term" value="P:FMN biosynthetic process"/>
    <property type="evidence" value="ECO:0007669"/>
    <property type="project" value="UniProtKB-UniRule"/>
</dbReference>
<accession>A0A1F5YPR6</accession>
<evidence type="ECO:0000256" key="1">
    <source>
        <dbReference type="ARBA" id="ARBA00004726"/>
    </source>
</evidence>
<dbReference type="Pfam" id="PF06574">
    <property type="entry name" value="FAD_syn"/>
    <property type="match status" value="1"/>
</dbReference>
<evidence type="ECO:0000256" key="3">
    <source>
        <dbReference type="ARBA" id="ARBA00022630"/>
    </source>
</evidence>
<dbReference type="PIRSF" id="PIRSF004491">
    <property type="entry name" value="FAD_Synth"/>
    <property type="match status" value="1"/>
</dbReference>
<dbReference type="GO" id="GO:0003919">
    <property type="term" value="F:FMN adenylyltransferase activity"/>
    <property type="evidence" value="ECO:0007669"/>
    <property type="project" value="UniProtKB-UniRule"/>
</dbReference>
<dbReference type="NCBIfam" id="TIGR00083">
    <property type="entry name" value="ribF"/>
    <property type="match status" value="1"/>
</dbReference>
<evidence type="ECO:0000256" key="6">
    <source>
        <dbReference type="ARBA" id="ARBA00022695"/>
    </source>
</evidence>
<dbReference type="CDD" id="cd02064">
    <property type="entry name" value="FAD_synthetase_N"/>
    <property type="match status" value="1"/>
</dbReference>
<proteinExistence type="inferred from homology"/>
<comment type="caution">
    <text evidence="16">The sequence shown here is derived from an EMBL/GenBank/DDBJ whole genome shotgun (WGS) entry which is preliminary data.</text>
</comment>
<comment type="pathway">
    <text evidence="1 14">Cofactor biosynthesis; FAD biosynthesis; FAD from FMN: step 1/1.</text>
</comment>
<comment type="catalytic activity">
    <reaction evidence="13 14">
        <text>FMN + ATP + H(+) = FAD + diphosphate</text>
        <dbReference type="Rhea" id="RHEA:17237"/>
        <dbReference type="ChEBI" id="CHEBI:15378"/>
        <dbReference type="ChEBI" id="CHEBI:30616"/>
        <dbReference type="ChEBI" id="CHEBI:33019"/>
        <dbReference type="ChEBI" id="CHEBI:57692"/>
        <dbReference type="ChEBI" id="CHEBI:58210"/>
        <dbReference type="EC" id="2.7.7.2"/>
    </reaction>
</comment>
<protein>
    <recommendedName>
        <fullName evidence="14">Riboflavin biosynthesis protein</fullName>
    </recommendedName>
    <domain>
        <recommendedName>
            <fullName evidence="14">Riboflavin kinase</fullName>
            <ecNumber evidence="14">2.7.1.26</ecNumber>
        </recommendedName>
        <alternativeName>
            <fullName evidence="14">Flavokinase</fullName>
        </alternativeName>
    </domain>
    <domain>
        <recommendedName>
            <fullName evidence="14">FMN adenylyltransferase</fullName>
            <ecNumber evidence="14">2.7.7.2</ecNumber>
        </recommendedName>
        <alternativeName>
            <fullName evidence="14">FAD pyrophosphorylase</fullName>
        </alternativeName>
        <alternativeName>
            <fullName evidence="14">FAD synthase</fullName>
        </alternativeName>
    </domain>
</protein>
<dbReference type="STRING" id="1817867.A3F83_00735"/>
<evidence type="ECO:0000256" key="12">
    <source>
        <dbReference type="ARBA" id="ARBA00047880"/>
    </source>
</evidence>
<evidence type="ECO:0000259" key="15">
    <source>
        <dbReference type="SMART" id="SM00904"/>
    </source>
</evidence>
<keyword evidence="11" id="KW-0511">Multifunctional enzyme</keyword>
<evidence type="ECO:0000256" key="5">
    <source>
        <dbReference type="ARBA" id="ARBA00022679"/>
    </source>
</evidence>
<name>A0A1F5YPR6_9BACT</name>
<comment type="similarity">
    <text evidence="14">Belongs to the ribF family.</text>
</comment>
<gene>
    <name evidence="16" type="ORF">A3F83_00735</name>
</gene>
<evidence type="ECO:0000313" key="16">
    <source>
        <dbReference type="EMBL" id="OGG02191.1"/>
    </source>
</evidence>
<reference evidence="16 17" key="1">
    <citation type="journal article" date="2016" name="Nat. Commun.">
        <title>Thousands of microbial genomes shed light on interconnected biogeochemical processes in an aquifer system.</title>
        <authorList>
            <person name="Anantharaman K."/>
            <person name="Brown C.T."/>
            <person name="Hug L.A."/>
            <person name="Sharon I."/>
            <person name="Castelle C.J."/>
            <person name="Probst A.J."/>
            <person name="Thomas B.C."/>
            <person name="Singh A."/>
            <person name="Wilkins M.J."/>
            <person name="Karaoz U."/>
            <person name="Brodie E.L."/>
            <person name="Williams K.H."/>
            <person name="Hubbard S.S."/>
            <person name="Banfield J.F."/>
        </authorList>
    </citation>
    <scope>NUCLEOTIDE SEQUENCE [LARGE SCALE GENOMIC DNA]</scope>
</reference>
<dbReference type="AlphaFoldDB" id="A0A1F5YPR6"/>
<dbReference type="InterPro" id="IPR002606">
    <property type="entry name" value="Riboflavin_kinase_bac"/>
</dbReference>
<dbReference type="PANTHER" id="PTHR22749:SF6">
    <property type="entry name" value="RIBOFLAVIN KINASE"/>
    <property type="match status" value="1"/>
</dbReference>
<keyword evidence="4 14" id="KW-0288">FMN</keyword>
<evidence type="ECO:0000256" key="14">
    <source>
        <dbReference type="PIRNR" id="PIRNR004491"/>
    </source>
</evidence>
<comment type="catalytic activity">
    <reaction evidence="12 14">
        <text>riboflavin + ATP = FMN + ADP + H(+)</text>
        <dbReference type="Rhea" id="RHEA:14357"/>
        <dbReference type="ChEBI" id="CHEBI:15378"/>
        <dbReference type="ChEBI" id="CHEBI:30616"/>
        <dbReference type="ChEBI" id="CHEBI:57986"/>
        <dbReference type="ChEBI" id="CHEBI:58210"/>
        <dbReference type="ChEBI" id="CHEBI:456216"/>
        <dbReference type="EC" id="2.7.1.26"/>
    </reaction>
</comment>
<dbReference type="EC" id="2.7.7.2" evidence="14"/>